<dbReference type="EMBL" id="FNVN01000005">
    <property type="protein sequence ID" value="SEG64254.1"/>
    <property type="molecule type" value="Genomic_DNA"/>
</dbReference>
<gene>
    <name evidence="1" type="ORF">SAMN04488133_3038</name>
</gene>
<name>A0A1H6BU81_9EURY</name>
<evidence type="ECO:0000313" key="2">
    <source>
        <dbReference type="Proteomes" id="UP000236740"/>
    </source>
</evidence>
<dbReference type="Pfam" id="PF24443">
    <property type="entry name" value="DUF7562"/>
    <property type="match status" value="1"/>
</dbReference>
<evidence type="ECO:0008006" key="3">
    <source>
        <dbReference type="Google" id="ProtNLM"/>
    </source>
</evidence>
<accession>A0A1H6BU81</accession>
<proteinExistence type="predicted"/>
<sequence length="98" mass="11180">MASIRSVRNTTGEEVVCIACGDTISRSDAREYDKYGDRWDREGKTFEYLCKPCHRDCCHQPRTGLEETLINAGAGETEQPTFLRQYRRLAADSQQTES</sequence>
<organism evidence="1 2">
    <name type="scientific">Halobellus limi</name>
    <dbReference type="NCBI Taxonomy" id="699433"/>
    <lineage>
        <taxon>Archaea</taxon>
        <taxon>Methanobacteriati</taxon>
        <taxon>Methanobacteriota</taxon>
        <taxon>Stenosarchaea group</taxon>
        <taxon>Halobacteria</taxon>
        <taxon>Halobacteriales</taxon>
        <taxon>Haloferacaceae</taxon>
        <taxon>Halobellus</taxon>
    </lineage>
</organism>
<protein>
    <recommendedName>
        <fullName evidence="3">Small CPxCG-related zinc finger protein</fullName>
    </recommendedName>
</protein>
<dbReference type="AlphaFoldDB" id="A0A1H6BU81"/>
<reference evidence="1 2" key="1">
    <citation type="submission" date="2016-10" db="EMBL/GenBank/DDBJ databases">
        <authorList>
            <person name="de Groot N.N."/>
        </authorList>
    </citation>
    <scope>NUCLEOTIDE SEQUENCE [LARGE SCALE GENOMIC DNA]</scope>
    <source>
        <strain evidence="1 2">CGMCC 1.10331</strain>
    </source>
</reference>
<dbReference type="Proteomes" id="UP000236740">
    <property type="component" value="Unassembled WGS sequence"/>
</dbReference>
<evidence type="ECO:0000313" key="1">
    <source>
        <dbReference type="EMBL" id="SEG64254.1"/>
    </source>
</evidence>
<dbReference type="InterPro" id="IPR055984">
    <property type="entry name" value="DUF7562"/>
</dbReference>
<dbReference type="GeneID" id="71004397"/>
<keyword evidence="2" id="KW-1185">Reference proteome</keyword>
<dbReference type="RefSeq" id="WP_240728565.1">
    <property type="nucleotide sequence ID" value="NZ_CP031313.1"/>
</dbReference>